<dbReference type="InterPro" id="IPR006828">
    <property type="entry name" value="ASC_dom"/>
</dbReference>
<feature type="compositionally biased region" description="Low complexity" evidence="4">
    <location>
        <begin position="1"/>
        <end position="35"/>
    </location>
</feature>
<dbReference type="InterPro" id="IPR050827">
    <property type="entry name" value="CRP1_MDG1_kinase"/>
</dbReference>
<feature type="compositionally biased region" description="Basic and acidic residues" evidence="4">
    <location>
        <begin position="356"/>
        <end position="369"/>
    </location>
</feature>
<reference evidence="6 7" key="1">
    <citation type="submission" date="2018-05" db="EMBL/GenBank/DDBJ databases">
        <title>Draft genome sequence of Scytalidium lignicola DSM 105466, a ubiquitous saprotrophic fungus.</title>
        <authorList>
            <person name="Buettner E."/>
            <person name="Gebauer A.M."/>
            <person name="Hofrichter M."/>
            <person name="Liers C."/>
            <person name="Kellner H."/>
        </authorList>
    </citation>
    <scope>NUCLEOTIDE SEQUENCE [LARGE SCALE GENOMIC DNA]</scope>
    <source>
        <strain evidence="6 7">DSM 105466</strain>
    </source>
</reference>
<evidence type="ECO:0000313" key="6">
    <source>
        <dbReference type="EMBL" id="RFU35882.1"/>
    </source>
</evidence>
<dbReference type="Gene3D" id="6.20.250.60">
    <property type="match status" value="1"/>
</dbReference>
<feature type="non-terminal residue" evidence="6">
    <location>
        <position position="485"/>
    </location>
</feature>
<dbReference type="InterPro" id="IPR013783">
    <property type="entry name" value="Ig-like_fold"/>
</dbReference>
<evidence type="ECO:0000259" key="5">
    <source>
        <dbReference type="SMART" id="SM01010"/>
    </source>
</evidence>
<evidence type="ECO:0000256" key="2">
    <source>
        <dbReference type="ARBA" id="ARBA00010926"/>
    </source>
</evidence>
<dbReference type="GO" id="GO:0031588">
    <property type="term" value="C:nucleotide-activated protein kinase complex"/>
    <property type="evidence" value="ECO:0007669"/>
    <property type="project" value="TreeGrafter"/>
</dbReference>
<feature type="compositionally biased region" description="Low complexity" evidence="4">
    <location>
        <begin position="84"/>
        <end position="97"/>
    </location>
</feature>
<dbReference type="FunFam" id="2.60.40.10:FF:000562">
    <property type="entry name" value="Snf1 kinase complex beta-subunit Gal83"/>
    <property type="match status" value="1"/>
</dbReference>
<dbReference type="GO" id="GO:0005634">
    <property type="term" value="C:nucleus"/>
    <property type="evidence" value="ECO:0007669"/>
    <property type="project" value="TreeGrafter"/>
</dbReference>
<dbReference type="InterPro" id="IPR037256">
    <property type="entry name" value="ASC_dom_sf"/>
</dbReference>
<protein>
    <recommendedName>
        <fullName evidence="5">Association with the SNF1 complex (ASC) domain-containing protein</fullName>
    </recommendedName>
</protein>
<dbReference type="SUPFAM" id="SSF81296">
    <property type="entry name" value="E set domains"/>
    <property type="match status" value="1"/>
</dbReference>
<proteinExistence type="inferred from homology"/>
<comment type="caution">
    <text evidence="6">The sequence shown here is derived from an EMBL/GenBank/DDBJ whole genome shotgun (WGS) entry which is preliminary data.</text>
</comment>
<dbReference type="GO" id="GO:0019901">
    <property type="term" value="F:protein kinase binding"/>
    <property type="evidence" value="ECO:0007669"/>
    <property type="project" value="TreeGrafter"/>
</dbReference>
<comment type="subcellular location">
    <subcellularLocation>
        <location evidence="1">Cytoplasm</location>
    </subcellularLocation>
</comment>
<dbReference type="EMBL" id="NCSJ02000004">
    <property type="protein sequence ID" value="RFU35882.1"/>
    <property type="molecule type" value="Genomic_DNA"/>
</dbReference>
<feature type="region of interest" description="Disordered" evidence="4">
    <location>
        <begin position="1"/>
        <end position="154"/>
    </location>
</feature>
<feature type="non-terminal residue" evidence="6">
    <location>
        <position position="1"/>
    </location>
</feature>
<dbReference type="Pfam" id="PF04739">
    <property type="entry name" value="AMPKBI"/>
    <property type="match status" value="1"/>
</dbReference>
<organism evidence="6 7">
    <name type="scientific">Scytalidium lignicola</name>
    <name type="common">Hyphomycete</name>
    <dbReference type="NCBI Taxonomy" id="5539"/>
    <lineage>
        <taxon>Eukaryota</taxon>
        <taxon>Fungi</taxon>
        <taxon>Dikarya</taxon>
        <taxon>Ascomycota</taxon>
        <taxon>Pezizomycotina</taxon>
        <taxon>Leotiomycetes</taxon>
        <taxon>Leotiomycetes incertae sedis</taxon>
        <taxon>Scytalidium</taxon>
    </lineage>
</organism>
<keyword evidence="3" id="KW-0963">Cytoplasm</keyword>
<dbReference type="SMART" id="SM01010">
    <property type="entry name" value="AMPKBI"/>
    <property type="match status" value="1"/>
</dbReference>
<dbReference type="STRING" id="5539.A0A3E2HRH3"/>
<sequence length="485" mass="52479">MGNNPSTNSTKSPASASTTASVTSSPSSQEPSRASSTKRDPKHLIHPQRVAVPPEQSFAQARGSTTTARHRSRNSQSHNVAPHSYSSSGSQPSPVQSRNSPAPQSGEPATEAPQSHPQAKPGPTPSIDVRHQSSKPVDVPAPTSNTEASSFKPDTELMEASGLEVQDMSYISRPPRLPLPIEEEVHTPGSPIIAPADLENAPVLDVDQLDSDALATRTSTLSNTTIDEEDAEELQVDKTKATVPTTFEWLRGGEKVYVTGTIFQWNKKHRLHPVEGQPGVFQAIINVRPGTHHVRFIIDSVMQCSPDLPTTVDFGNNLVNYIEVSPDDLPREEPSEVEPTPSTGEEKQPTAQAQVEEAKATEKEKEAKPAPKSKPVPPLESYTNQIPQYLLDLDKPEESSAYQHAATAIEKLPSPPTLPGFLGKPILNAATPMKDDNSVLTMPNHTVLNHLATSSIKNNVLAVSATTRYKRKYVTTIMYKPTGDD</sequence>
<keyword evidence="7" id="KW-1185">Reference proteome</keyword>
<dbReference type="GO" id="GO:0007165">
    <property type="term" value="P:signal transduction"/>
    <property type="evidence" value="ECO:0007669"/>
    <property type="project" value="UniProtKB-ARBA"/>
</dbReference>
<dbReference type="PANTHER" id="PTHR10343:SF84">
    <property type="entry name" value="5'-AMP-ACTIVATED PROTEIN KINASE SUBUNIT BETA-1"/>
    <property type="match status" value="1"/>
</dbReference>
<name>A0A3E2HRH3_SCYLI</name>
<dbReference type="SUPFAM" id="SSF160219">
    <property type="entry name" value="AMPKBI-like"/>
    <property type="match status" value="1"/>
</dbReference>
<dbReference type="OMA" id="YYSASAH"/>
<dbReference type="InterPro" id="IPR032640">
    <property type="entry name" value="AMPK1_CBM"/>
</dbReference>
<dbReference type="InterPro" id="IPR014756">
    <property type="entry name" value="Ig_E-set"/>
</dbReference>
<dbReference type="CDD" id="cd02859">
    <property type="entry name" value="E_set_AMPKbeta_like_N"/>
    <property type="match status" value="1"/>
</dbReference>
<gene>
    <name evidence="6" type="ORF">B7463_g424</name>
</gene>
<dbReference type="GO" id="GO:0005737">
    <property type="term" value="C:cytoplasm"/>
    <property type="evidence" value="ECO:0007669"/>
    <property type="project" value="UniProtKB-SubCell"/>
</dbReference>
<evidence type="ECO:0000256" key="3">
    <source>
        <dbReference type="ARBA" id="ARBA00022490"/>
    </source>
</evidence>
<evidence type="ECO:0000256" key="1">
    <source>
        <dbReference type="ARBA" id="ARBA00004496"/>
    </source>
</evidence>
<comment type="similarity">
    <text evidence="2">Belongs to the 5'-AMP-activated protein kinase beta subunit family.</text>
</comment>
<accession>A0A3E2HRH3</accession>
<dbReference type="Gene3D" id="2.60.40.10">
    <property type="entry name" value="Immunoglobulins"/>
    <property type="match status" value="1"/>
</dbReference>
<dbReference type="OrthoDB" id="531008at2759"/>
<dbReference type="PANTHER" id="PTHR10343">
    <property type="entry name" value="5'-AMP-ACTIVATED PROTEIN KINASE , BETA SUBUNIT"/>
    <property type="match status" value="1"/>
</dbReference>
<dbReference type="AlphaFoldDB" id="A0A3E2HRH3"/>
<evidence type="ECO:0000256" key="4">
    <source>
        <dbReference type="SAM" id="MobiDB-lite"/>
    </source>
</evidence>
<evidence type="ECO:0000313" key="7">
    <source>
        <dbReference type="Proteomes" id="UP000258309"/>
    </source>
</evidence>
<dbReference type="Pfam" id="PF16561">
    <property type="entry name" value="AMPK1_CBM"/>
    <property type="match status" value="1"/>
</dbReference>
<feature type="region of interest" description="Disordered" evidence="4">
    <location>
        <begin position="324"/>
        <end position="381"/>
    </location>
</feature>
<feature type="domain" description="Association with the SNF1 complex (ASC)" evidence="5">
    <location>
        <begin position="375"/>
        <end position="482"/>
    </location>
</feature>
<dbReference type="Proteomes" id="UP000258309">
    <property type="component" value="Unassembled WGS sequence"/>
</dbReference>
<feature type="compositionally biased region" description="Polar residues" evidence="4">
    <location>
        <begin position="57"/>
        <end position="67"/>
    </location>
</feature>